<proteinExistence type="predicted"/>
<organism evidence="1">
    <name type="scientific">uncultured Caudovirales phage</name>
    <dbReference type="NCBI Taxonomy" id="2100421"/>
    <lineage>
        <taxon>Viruses</taxon>
        <taxon>Duplodnaviria</taxon>
        <taxon>Heunggongvirae</taxon>
        <taxon>Uroviricota</taxon>
        <taxon>Caudoviricetes</taxon>
        <taxon>Peduoviridae</taxon>
        <taxon>Maltschvirus</taxon>
        <taxon>Maltschvirus maltsch</taxon>
    </lineage>
</organism>
<sequence>MTPKEKAEDLVKKFFIYNHIGHKHAVRYALIAVDEIIESRREDQGFDDTLYATGEYHTPHPMYLTYWNEVKQEIKRYESM</sequence>
<evidence type="ECO:0000313" key="1">
    <source>
        <dbReference type="EMBL" id="CAB4143588.1"/>
    </source>
</evidence>
<gene>
    <name evidence="1" type="ORF">UFOVP449_226</name>
</gene>
<dbReference type="EMBL" id="LR796420">
    <property type="protein sequence ID" value="CAB4143588.1"/>
    <property type="molecule type" value="Genomic_DNA"/>
</dbReference>
<accession>A0A6J5MA92</accession>
<reference evidence="1" key="1">
    <citation type="submission" date="2020-04" db="EMBL/GenBank/DDBJ databases">
        <authorList>
            <person name="Chiriac C."/>
            <person name="Salcher M."/>
            <person name="Ghai R."/>
            <person name="Kavagutti S V."/>
        </authorList>
    </citation>
    <scope>NUCLEOTIDE SEQUENCE</scope>
</reference>
<name>A0A6J5MA92_9CAUD</name>
<protein>
    <submittedName>
        <fullName evidence="1">Uncharacterized protein</fullName>
    </submittedName>
</protein>